<dbReference type="SUPFAM" id="SSF48452">
    <property type="entry name" value="TPR-like"/>
    <property type="match status" value="4"/>
</dbReference>
<evidence type="ECO:0000256" key="1">
    <source>
        <dbReference type="ARBA" id="ARBA00022737"/>
    </source>
</evidence>
<organism evidence="4 5">
    <name type="scientific">Methanobrevibacter olleyae</name>
    <dbReference type="NCBI Taxonomy" id="294671"/>
    <lineage>
        <taxon>Archaea</taxon>
        <taxon>Methanobacteriati</taxon>
        <taxon>Methanobacteriota</taxon>
        <taxon>Methanomada group</taxon>
        <taxon>Methanobacteria</taxon>
        <taxon>Methanobacteriales</taxon>
        <taxon>Methanobacteriaceae</taxon>
        <taxon>Methanobrevibacter</taxon>
    </lineage>
</organism>
<feature type="repeat" description="TPR" evidence="3">
    <location>
        <begin position="75"/>
        <end position="108"/>
    </location>
</feature>
<evidence type="ECO:0000256" key="2">
    <source>
        <dbReference type="ARBA" id="ARBA00022803"/>
    </source>
</evidence>
<dbReference type="PROSITE" id="PS50005">
    <property type="entry name" value="TPR"/>
    <property type="match status" value="3"/>
</dbReference>
<dbReference type="AlphaFoldDB" id="A0A8T3VPD3"/>
<dbReference type="PANTHER" id="PTHR44943:SF8">
    <property type="entry name" value="TPR REPEAT-CONTAINING PROTEIN MJ0263"/>
    <property type="match status" value="1"/>
</dbReference>
<keyword evidence="2 3" id="KW-0802">TPR repeat</keyword>
<dbReference type="Pfam" id="PF14559">
    <property type="entry name" value="TPR_19"/>
    <property type="match status" value="1"/>
</dbReference>
<dbReference type="InterPro" id="IPR011990">
    <property type="entry name" value="TPR-like_helical_dom_sf"/>
</dbReference>
<dbReference type="SMART" id="SM00028">
    <property type="entry name" value="TPR"/>
    <property type="match status" value="4"/>
</dbReference>
<dbReference type="InterPro" id="IPR051685">
    <property type="entry name" value="Ycf3/AcsC/BcsC/TPR_MFPF"/>
</dbReference>
<proteinExistence type="predicted"/>
<dbReference type="Proteomes" id="UP000732619">
    <property type="component" value="Unassembled WGS sequence"/>
</dbReference>
<accession>A0A8T3VPD3</accession>
<dbReference type="EMBL" id="SUTG01000077">
    <property type="protein sequence ID" value="MBE6513354.1"/>
    <property type="molecule type" value="Genomic_DNA"/>
</dbReference>
<evidence type="ECO:0000256" key="3">
    <source>
        <dbReference type="PROSITE-ProRule" id="PRU00339"/>
    </source>
</evidence>
<name>A0A8T3VPD3_METOL</name>
<reference evidence="4" key="1">
    <citation type="submission" date="2019-04" db="EMBL/GenBank/DDBJ databases">
        <title>Evolution of Biomass-Degrading Anaerobic Consortia Revealed by Metagenomics.</title>
        <authorList>
            <person name="Peng X."/>
        </authorList>
    </citation>
    <scope>NUCLEOTIDE SEQUENCE</scope>
    <source>
        <strain evidence="4">SIG14</strain>
    </source>
</reference>
<keyword evidence="1" id="KW-0677">Repeat</keyword>
<evidence type="ECO:0000313" key="4">
    <source>
        <dbReference type="EMBL" id="MBE6513354.1"/>
    </source>
</evidence>
<dbReference type="PANTHER" id="PTHR44943">
    <property type="entry name" value="CELLULOSE SYNTHASE OPERON PROTEIN C"/>
    <property type="match status" value="1"/>
</dbReference>
<dbReference type="Gene3D" id="1.25.40.10">
    <property type="entry name" value="Tetratricopeptide repeat domain"/>
    <property type="match status" value="3"/>
</dbReference>
<protein>
    <submittedName>
        <fullName evidence="4">Tetratricopeptide repeat protein</fullName>
    </submittedName>
</protein>
<dbReference type="InterPro" id="IPR019734">
    <property type="entry name" value="TPR_rpt"/>
</dbReference>
<feature type="non-terminal residue" evidence="4">
    <location>
        <position position="669"/>
    </location>
</feature>
<feature type="repeat" description="TPR" evidence="3">
    <location>
        <begin position="147"/>
        <end position="180"/>
    </location>
</feature>
<feature type="repeat" description="TPR" evidence="3">
    <location>
        <begin position="41"/>
        <end position="74"/>
    </location>
</feature>
<sequence>MMNMDEINNLINITKKYLIKYDYEKVIKSCDKILEIDPGSSFGLRFKAISYIKTGKYEEGLKYYSKLNKIYPDDKDIISTLAYLNEKIGNYDEALKLYDKIIKKYPTGHFRKRLLTKIKRYDILIDECDKQISTIKKDEICANNKILGLLEEKAVYLYRNGQYDESYNTFKKALEIYPESKNGFNPYKKDPQWYIHLEECLNKYSDSEEFFNEFFKVDNYHIWYRKLSRSYAEGYNFVYADTLIEKNPQNTDILDKIAKISESFDIDYSLDCYYRILEVEPENKTAVNSIISLYENNYNKDKAIKFIDSKLNSPILRLSLLRQKIDILESMTLYEEALKCYDEYMTYEHINESEFTKIIFDKLICMELYALELYNEKNYEKAYRILSEISSKFHNITGNENYELSDWYNNVLRKSLDKSNDNPKIFFKQFYEPDKKQTESWIRKINYMEYKYTPLKNMGYKTYPNILFGENPTNYLFLMNKARKYYTGVIKPYEALPIFNQILEINPYNQEILNQKFNMLISSEQYEEAYELFKEIKIDYPVIYYKLDKFVDYLINNREYDRAKYCLNRLLIERWTRKELKKLKMLWDKSDDIESQNESSYYMDWISLINFKHEKCICPECHGKLMPIKYGLIIETIDSDFSSNQCYASEKINILKYRPTDYCPECKKE</sequence>
<evidence type="ECO:0000313" key="5">
    <source>
        <dbReference type="Proteomes" id="UP000732619"/>
    </source>
</evidence>
<comment type="caution">
    <text evidence="4">The sequence shown here is derived from an EMBL/GenBank/DDBJ whole genome shotgun (WGS) entry which is preliminary data.</text>
</comment>
<gene>
    <name evidence="4" type="ORF">E7Z75_09510</name>
</gene>